<dbReference type="AlphaFoldDB" id="A0A8T2AG04"/>
<feature type="region of interest" description="Disordered" evidence="1">
    <location>
        <begin position="179"/>
        <end position="242"/>
    </location>
</feature>
<accession>A0A8T2AG04</accession>
<evidence type="ECO:0000313" key="2">
    <source>
        <dbReference type="EMBL" id="KAG7571639.1"/>
    </source>
</evidence>
<evidence type="ECO:0000256" key="1">
    <source>
        <dbReference type="SAM" id="MobiDB-lite"/>
    </source>
</evidence>
<name>A0A8T2AG04_ARASU</name>
<protein>
    <submittedName>
        <fullName evidence="2">Uncharacterized protein</fullName>
    </submittedName>
</protein>
<gene>
    <name evidence="2" type="ORF">ISN44_As09g000700</name>
</gene>
<dbReference type="Proteomes" id="UP000694251">
    <property type="component" value="Chromosome 9"/>
</dbReference>
<dbReference type="EMBL" id="JAEFBJ010000009">
    <property type="protein sequence ID" value="KAG7571639.1"/>
    <property type="molecule type" value="Genomic_DNA"/>
</dbReference>
<sequence length="242" mass="27463">MDMVFEKQPSELAASSAMAGAKVRPRLRKHVLVSTLSNDAKEKSFQHNPHQKIVAILRFLRSVRVPDNDMINQSIRGTLSEDVKRGVHCCMEPTDLHARAYMDSETQRCKDRDMAVFWDIRKWQHTGKFQPKPRFHGNLIKGQNHGLNEASQPHCFTDDIDHTHYKNVIKKFQQEVAARKAAEEEEDEVETAGEGATEAENATTAKCEEMETASDAQVEAENGLRSDGGDDDECDYWASYRI</sequence>
<proteinExistence type="predicted"/>
<keyword evidence="3" id="KW-1185">Reference proteome</keyword>
<evidence type="ECO:0000313" key="3">
    <source>
        <dbReference type="Proteomes" id="UP000694251"/>
    </source>
</evidence>
<feature type="compositionally biased region" description="Low complexity" evidence="1">
    <location>
        <begin position="192"/>
        <end position="205"/>
    </location>
</feature>
<reference evidence="2 3" key="1">
    <citation type="submission" date="2020-12" db="EMBL/GenBank/DDBJ databases">
        <title>Concerted genomic and epigenomic changes stabilize Arabidopsis allopolyploids.</title>
        <authorList>
            <person name="Chen Z."/>
        </authorList>
    </citation>
    <scope>NUCLEOTIDE SEQUENCE [LARGE SCALE GENOMIC DNA]</scope>
    <source>
        <strain evidence="2">As9502</strain>
        <tissue evidence="2">Leaf</tissue>
    </source>
</reference>
<comment type="caution">
    <text evidence="2">The sequence shown here is derived from an EMBL/GenBank/DDBJ whole genome shotgun (WGS) entry which is preliminary data.</text>
</comment>
<organism evidence="2 3">
    <name type="scientific">Arabidopsis suecica</name>
    <name type="common">Swedish thale-cress</name>
    <name type="synonym">Cardaminopsis suecica</name>
    <dbReference type="NCBI Taxonomy" id="45249"/>
    <lineage>
        <taxon>Eukaryota</taxon>
        <taxon>Viridiplantae</taxon>
        <taxon>Streptophyta</taxon>
        <taxon>Embryophyta</taxon>
        <taxon>Tracheophyta</taxon>
        <taxon>Spermatophyta</taxon>
        <taxon>Magnoliopsida</taxon>
        <taxon>eudicotyledons</taxon>
        <taxon>Gunneridae</taxon>
        <taxon>Pentapetalae</taxon>
        <taxon>rosids</taxon>
        <taxon>malvids</taxon>
        <taxon>Brassicales</taxon>
        <taxon>Brassicaceae</taxon>
        <taxon>Camelineae</taxon>
        <taxon>Arabidopsis</taxon>
    </lineage>
</organism>